<evidence type="ECO:0000256" key="5">
    <source>
        <dbReference type="ARBA" id="ARBA00022729"/>
    </source>
</evidence>
<evidence type="ECO:0000256" key="7">
    <source>
        <dbReference type="ARBA" id="ARBA00023004"/>
    </source>
</evidence>
<dbReference type="PANTHER" id="PTHR32303">
    <property type="entry name" value="QUINOPROTEIN ALCOHOL DEHYDROGENASE (CYTOCHROME C)"/>
    <property type="match status" value="1"/>
</dbReference>
<accession>A0ABU9IG59</accession>
<organism evidence="12 13">
    <name type="scientific">Aurantiacibacter gilvus</name>
    <dbReference type="NCBI Taxonomy" id="3139141"/>
    <lineage>
        <taxon>Bacteria</taxon>
        <taxon>Pseudomonadati</taxon>
        <taxon>Pseudomonadota</taxon>
        <taxon>Alphaproteobacteria</taxon>
        <taxon>Sphingomonadales</taxon>
        <taxon>Erythrobacteraceae</taxon>
        <taxon>Aurantiacibacter</taxon>
    </lineage>
</organism>
<keyword evidence="5 10" id="KW-0732">Signal</keyword>
<reference evidence="12 13" key="1">
    <citation type="submission" date="2024-04" db="EMBL/GenBank/DDBJ databases">
        <title>Aurantiacibacter sp. DGU6 16S ribosomal RNA gene Genome sequencing and assembly.</title>
        <authorList>
            <person name="Park S."/>
        </authorList>
    </citation>
    <scope>NUCLEOTIDE SEQUENCE [LARGE SCALE GENOMIC DNA]</scope>
    <source>
        <strain evidence="12 13">DGU6</strain>
    </source>
</reference>
<name>A0ABU9IG59_9SPHN</name>
<dbReference type="Proteomes" id="UP001497045">
    <property type="component" value="Unassembled WGS sequence"/>
</dbReference>
<comment type="cofactor">
    <cofactor evidence="1">
        <name>pyrroloquinoline quinone</name>
        <dbReference type="ChEBI" id="CHEBI:58442"/>
    </cofactor>
</comment>
<dbReference type="InterPro" id="IPR018391">
    <property type="entry name" value="PQQ_b-propeller_rpt"/>
</dbReference>
<dbReference type="SUPFAM" id="SSF46626">
    <property type="entry name" value="Cytochrome c"/>
    <property type="match status" value="1"/>
</dbReference>
<protein>
    <submittedName>
        <fullName evidence="12">PQQ-binding-like beta-propeller repeat protein</fullName>
    </submittedName>
</protein>
<comment type="caution">
    <text evidence="12">The sequence shown here is derived from an EMBL/GenBank/DDBJ whole genome shotgun (WGS) entry which is preliminary data.</text>
</comment>
<evidence type="ECO:0000256" key="1">
    <source>
        <dbReference type="ARBA" id="ARBA00001931"/>
    </source>
</evidence>
<dbReference type="Gene3D" id="2.140.10.10">
    <property type="entry name" value="Quinoprotein alcohol dehydrogenase-like superfamily"/>
    <property type="match status" value="1"/>
</dbReference>
<dbReference type="EMBL" id="JBBYHV010000002">
    <property type="protein sequence ID" value="MEL1251401.1"/>
    <property type="molecule type" value="Genomic_DNA"/>
</dbReference>
<dbReference type="Gene3D" id="1.10.760.10">
    <property type="entry name" value="Cytochrome c-like domain"/>
    <property type="match status" value="1"/>
</dbReference>
<dbReference type="PANTHER" id="PTHR32303:SF10">
    <property type="entry name" value="OUTER MEMBRANE PROTEIN ASSEMBLY FACTOR BAMB"/>
    <property type="match status" value="1"/>
</dbReference>
<evidence type="ECO:0000256" key="8">
    <source>
        <dbReference type="PROSITE-ProRule" id="PRU00433"/>
    </source>
</evidence>
<dbReference type="InterPro" id="IPR036909">
    <property type="entry name" value="Cyt_c-like_dom_sf"/>
</dbReference>
<dbReference type="InterPro" id="IPR009056">
    <property type="entry name" value="Cyt_c-like_dom"/>
</dbReference>
<dbReference type="PROSITE" id="PS51007">
    <property type="entry name" value="CYTC"/>
    <property type="match status" value="1"/>
</dbReference>
<evidence type="ECO:0000256" key="4">
    <source>
        <dbReference type="ARBA" id="ARBA00022723"/>
    </source>
</evidence>
<dbReference type="InterPro" id="IPR011047">
    <property type="entry name" value="Quinoprotein_ADH-like_sf"/>
</dbReference>
<gene>
    <name evidence="12" type="ORF">AAEO60_12055</name>
</gene>
<evidence type="ECO:0000256" key="10">
    <source>
        <dbReference type="SAM" id="SignalP"/>
    </source>
</evidence>
<evidence type="ECO:0000259" key="11">
    <source>
        <dbReference type="PROSITE" id="PS51007"/>
    </source>
</evidence>
<keyword evidence="7 8" id="KW-0408">Iron</keyword>
<dbReference type="SUPFAM" id="SSF50998">
    <property type="entry name" value="Quinoprotein alcohol dehydrogenase-like"/>
    <property type="match status" value="1"/>
</dbReference>
<keyword evidence="4 8" id="KW-0479">Metal-binding</keyword>
<keyword evidence="13" id="KW-1185">Reference proteome</keyword>
<evidence type="ECO:0000256" key="2">
    <source>
        <dbReference type="ARBA" id="ARBA00008156"/>
    </source>
</evidence>
<sequence>MRRIGNLALGSLLTALAMTQVVGQTVPDFPGVTDAEIQAPDAADWLSWRRTLDSWGYSPLDQINTGNVDQLRMVWAMPLNPGHQEGTPLVHDGIMYFPGPADTIYAVDARSGQQIWTYARDLPDDIGQILPVYDTTRNVALYGHLIIGNGADDYLYALDARTGELVWETQIMDYHNGAKVSAGPIIANGLAITGRSCQPEGGPQACVITAHDAETGEEVWRTSPIAQGDDPNDATWGDVPLEDRQQVGAWMIPSFDPELGLVYMGTSVSAPTPKIRLAGNDLDYLYHNSTLALDVETGEIVWHYQHLVDQWDMDHTFPRMLIDQQVAPDPSEVAWMAPDIEAGRTYRTLSGVPGKTGVIYTLDRETGRFLWARPTLYQNLVSHIDGATGRVTVNPETIPTEYGTSITICPGPTGGANYYAPAYSPLTQTMYFPLTNTCAEMSALDPAEGDTGTYGISTRAYLAPDVDGMLGAIHAVNAVTGRSEWTFHQRAGTQSLLTTGGGLLFGGDAEGHVFAMDQRTGEMLWNMNVGSSVTGYPATFAVDGQQYVAVSTGFWLSDNFTPEIRHGRQNTLFVFALPEAGIGHRGPEREQVNPAGAMGSADAPPPGGNIGGFSRAASSGVFTSAQAEAGLAIYQRSCAACHGANLQGAGGTAPLRGAAFMRGWRGRSVAELFATTRDTMPMGAAGSLSDTDYLAVTAYLLQQNDYPAGNTALEPDEALLAAIGID</sequence>
<evidence type="ECO:0000256" key="6">
    <source>
        <dbReference type="ARBA" id="ARBA00023002"/>
    </source>
</evidence>
<proteinExistence type="inferred from homology"/>
<comment type="similarity">
    <text evidence="2">Belongs to the bacterial PQQ dehydrogenase family.</text>
</comment>
<feature type="chain" id="PRO_5047339132" evidence="10">
    <location>
        <begin position="24"/>
        <end position="726"/>
    </location>
</feature>
<evidence type="ECO:0000256" key="3">
    <source>
        <dbReference type="ARBA" id="ARBA00022617"/>
    </source>
</evidence>
<feature type="region of interest" description="Disordered" evidence="9">
    <location>
        <begin position="584"/>
        <end position="612"/>
    </location>
</feature>
<evidence type="ECO:0000313" key="13">
    <source>
        <dbReference type="Proteomes" id="UP001497045"/>
    </source>
</evidence>
<dbReference type="Pfam" id="PF01011">
    <property type="entry name" value="PQQ"/>
    <property type="match status" value="2"/>
</dbReference>
<dbReference type="RefSeq" id="WP_341673954.1">
    <property type="nucleotide sequence ID" value="NZ_JBBYHV010000002.1"/>
</dbReference>
<dbReference type="SMART" id="SM00564">
    <property type="entry name" value="PQQ"/>
    <property type="match status" value="6"/>
</dbReference>
<dbReference type="InterPro" id="IPR002372">
    <property type="entry name" value="PQQ_rpt_dom"/>
</dbReference>
<keyword evidence="3 8" id="KW-0349">Heme</keyword>
<feature type="domain" description="Cytochrome c" evidence="11">
    <location>
        <begin position="625"/>
        <end position="704"/>
    </location>
</feature>
<feature type="signal peptide" evidence="10">
    <location>
        <begin position="1"/>
        <end position="23"/>
    </location>
</feature>
<keyword evidence="6" id="KW-0560">Oxidoreductase</keyword>
<evidence type="ECO:0000256" key="9">
    <source>
        <dbReference type="SAM" id="MobiDB-lite"/>
    </source>
</evidence>
<dbReference type="Pfam" id="PF13442">
    <property type="entry name" value="Cytochrome_CBB3"/>
    <property type="match status" value="1"/>
</dbReference>
<evidence type="ECO:0000313" key="12">
    <source>
        <dbReference type="EMBL" id="MEL1251401.1"/>
    </source>
</evidence>